<evidence type="ECO:0000313" key="1">
    <source>
        <dbReference type="EMBL" id="GIM76905.1"/>
    </source>
</evidence>
<protein>
    <submittedName>
        <fullName evidence="1">Uncharacterized protein</fullName>
    </submittedName>
</protein>
<name>A0A919SQ19_9ACTN</name>
<proteinExistence type="predicted"/>
<organism evidence="1 2">
    <name type="scientific">Winogradskya consettensis</name>
    <dbReference type="NCBI Taxonomy" id="113560"/>
    <lineage>
        <taxon>Bacteria</taxon>
        <taxon>Bacillati</taxon>
        <taxon>Actinomycetota</taxon>
        <taxon>Actinomycetes</taxon>
        <taxon>Micromonosporales</taxon>
        <taxon>Micromonosporaceae</taxon>
        <taxon>Winogradskya</taxon>
    </lineage>
</organism>
<reference evidence="1" key="1">
    <citation type="submission" date="2021-03" db="EMBL/GenBank/DDBJ databases">
        <title>Whole genome shotgun sequence of Actinoplanes consettensis NBRC 14913.</title>
        <authorList>
            <person name="Komaki H."/>
            <person name="Tamura T."/>
        </authorList>
    </citation>
    <scope>NUCLEOTIDE SEQUENCE</scope>
    <source>
        <strain evidence="1">NBRC 14913</strain>
    </source>
</reference>
<sequence length="248" mass="26318">MTTPTEAGETAYEFRPALTGEPGPMMLDLTDGSGQDTVDAAAVAAVAGVPDAQALWRAWWFGPDAGPERVFLIEADSDRAASALLAVTGEDDARVESYLAGDTPPDHLRAARGRSALLWSAEPAVAIQLARVFDRADPVTGPMFDPEHPTMTGPDQPHLVLGYLNGGQVLLATTDRMTDILDPARGAVVPMSYRTDGTWIWTDTVGYYLTTYGLSPDADLLAHIRAHDHTVPAVSAAAAHRALAVLFG</sequence>
<keyword evidence="2" id="KW-1185">Reference proteome</keyword>
<dbReference type="EMBL" id="BOQP01000028">
    <property type="protein sequence ID" value="GIM76905.1"/>
    <property type="molecule type" value="Genomic_DNA"/>
</dbReference>
<evidence type="ECO:0000313" key="2">
    <source>
        <dbReference type="Proteomes" id="UP000680865"/>
    </source>
</evidence>
<gene>
    <name evidence="1" type="ORF">Aco04nite_52800</name>
</gene>
<accession>A0A919SQ19</accession>
<dbReference type="AlphaFoldDB" id="A0A919SQ19"/>
<comment type="caution">
    <text evidence="1">The sequence shown here is derived from an EMBL/GenBank/DDBJ whole genome shotgun (WGS) entry which is preliminary data.</text>
</comment>
<dbReference type="RefSeq" id="WP_212999907.1">
    <property type="nucleotide sequence ID" value="NZ_BAAATW010000005.1"/>
</dbReference>
<dbReference type="Proteomes" id="UP000680865">
    <property type="component" value="Unassembled WGS sequence"/>
</dbReference>